<dbReference type="Proteomes" id="UP000009192">
    <property type="component" value="Unassembled WGS sequence"/>
</dbReference>
<feature type="coiled-coil region" evidence="1">
    <location>
        <begin position="113"/>
        <end position="217"/>
    </location>
</feature>
<feature type="compositionally biased region" description="Low complexity" evidence="2">
    <location>
        <begin position="640"/>
        <end position="660"/>
    </location>
</feature>
<feature type="compositionally biased region" description="Basic and acidic residues" evidence="2">
    <location>
        <begin position="296"/>
        <end position="306"/>
    </location>
</feature>
<protein>
    <submittedName>
        <fullName evidence="3">Uncharacterized protein</fullName>
    </submittedName>
</protein>
<proteinExistence type="predicted"/>
<reference evidence="3 4" key="1">
    <citation type="journal article" date="2007" name="Nature">
        <title>Evolution of genes and genomes on the Drosophila phylogeny.</title>
        <authorList>
            <consortium name="Drosophila 12 Genomes Consortium"/>
            <person name="Clark A.G."/>
            <person name="Eisen M.B."/>
            <person name="Smith D.R."/>
            <person name="Bergman C.M."/>
            <person name="Oliver B."/>
            <person name="Markow T.A."/>
            <person name="Kaufman T.C."/>
            <person name="Kellis M."/>
            <person name="Gelbart W."/>
            <person name="Iyer V.N."/>
            <person name="Pollard D.A."/>
            <person name="Sackton T.B."/>
            <person name="Larracuente A.M."/>
            <person name="Singh N.D."/>
            <person name="Abad J.P."/>
            <person name="Abt D.N."/>
            <person name="Adryan B."/>
            <person name="Aguade M."/>
            <person name="Akashi H."/>
            <person name="Anderson W.W."/>
            <person name="Aquadro C.F."/>
            <person name="Ardell D.H."/>
            <person name="Arguello R."/>
            <person name="Artieri C.G."/>
            <person name="Barbash D.A."/>
            <person name="Barker D."/>
            <person name="Barsanti P."/>
            <person name="Batterham P."/>
            <person name="Batzoglou S."/>
            <person name="Begun D."/>
            <person name="Bhutkar A."/>
            <person name="Blanco E."/>
            <person name="Bosak S.A."/>
            <person name="Bradley R.K."/>
            <person name="Brand A.D."/>
            <person name="Brent M.R."/>
            <person name="Brooks A.N."/>
            <person name="Brown R.H."/>
            <person name="Butlin R.K."/>
            <person name="Caggese C."/>
            <person name="Calvi B.R."/>
            <person name="Bernardo de Carvalho A."/>
            <person name="Caspi A."/>
            <person name="Castrezana S."/>
            <person name="Celniker S.E."/>
            <person name="Chang J.L."/>
            <person name="Chapple C."/>
            <person name="Chatterji S."/>
            <person name="Chinwalla A."/>
            <person name="Civetta A."/>
            <person name="Clifton S.W."/>
            <person name="Comeron J.M."/>
            <person name="Costello J.C."/>
            <person name="Coyne J.A."/>
            <person name="Daub J."/>
            <person name="David R.G."/>
            <person name="Delcher A.L."/>
            <person name="Delehaunty K."/>
            <person name="Do C.B."/>
            <person name="Ebling H."/>
            <person name="Edwards K."/>
            <person name="Eickbush T."/>
            <person name="Evans J.D."/>
            <person name="Filipski A."/>
            <person name="Findeiss S."/>
            <person name="Freyhult E."/>
            <person name="Fulton L."/>
            <person name="Fulton R."/>
            <person name="Garcia A.C."/>
            <person name="Gardiner A."/>
            <person name="Garfield D.A."/>
            <person name="Garvin B.E."/>
            <person name="Gibson G."/>
            <person name="Gilbert D."/>
            <person name="Gnerre S."/>
            <person name="Godfrey J."/>
            <person name="Good R."/>
            <person name="Gotea V."/>
            <person name="Gravely B."/>
            <person name="Greenberg A.J."/>
            <person name="Griffiths-Jones S."/>
            <person name="Gross S."/>
            <person name="Guigo R."/>
            <person name="Gustafson E.A."/>
            <person name="Haerty W."/>
            <person name="Hahn M.W."/>
            <person name="Halligan D.L."/>
            <person name="Halpern A.L."/>
            <person name="Halter G.M."/>
            <person name="Han M.V."/>
            <person name="Heger A."/>
            <person name="Hillier L."/>
            <person name="Hinrichs A.S."/>
            <person name="Holmes I."/>
            <person name="Hoskins R.A."/>
            <person name="Hubisz M.J."/>
            <person name="Hultmark D."/>
            <person name="Huntley M.A."/>
            <person name="Jaffe D.B."/>
            <person name="Jagadeeshan S."/>
            <person name="Jeck W.R."/>
            <person name="Johnson J."/>
            <person name="Jones C.D."/>
            <person name="Jordan W.C."/>
            <person name="Karpen G.H."/>
            <person name="Kataoka E."/>
            <person name="Keightley P.D."/>
            <person name="Kheradpour P."/>
            <person name="Kirkness E.F."/>
            <person name="Koerich L.B."/>
            <person name="Kristiansen K."/>
            <person name="Kudrna D."/>
            <person name="Kulathinal R.J."/>
            <person name="Kumar S."/>
            <person name="Kwok R."/>
            <person name="Lander E."/>
            <person name="Langley C.H."/>
            <person name="Lapoint R."/>
            <person name="Lazzaro B.P."/>
            <person name="Lee S.J."/>
            <person name="Levesque L."/>
            <person name="Li R."/>
            <person name="Lin C.F."/>
            <person name="Lin M.F."/>
            <person name="Lindblad-Toh K."/>
            <person name="Llopart A."/>
            <person name="Long M."/>
            <person name="Low L."/>
            <person name="Lozovsky E."/>
            <person name="Lu J."/>
            <person name="Luo M."/>
            <person name="Machado C.A."/>
            <person name="Makalowski W."/>
            <person name="Marzo M."/>
            <person name="Matsuda M."/>
            <person name="Matzkin L."/>
            <person name="McAllister B."/>
            <person name="McBride C.S."/>
            <person name="McKernan B."/>
            <person name="McKernan K."/>
            <person name="Mendez-Lago M."/>
            <person name="Minx P."/>
            <person name="Mollenhauer M.U."/>
            <person name="Montooth K."/>
            <person name="Mount S.M."/>
            <person name="Mu X."/>
            <person name="Myers E."/>
            <person name="Negre B."/>
            <person name="Newfeld S."/>
            <person name="Nielsen R."/>
            <person name="Noor M.A."/>
            <person name="O'Grady P."/>
            <person name="Pachter L."/>
            <person name="Papaceit M."/>
            <person name="Parisi M.J."/>
            <person name="Parisi M."/>
            <person name="Parts L."/>
            <person name="Pedersen J.S."/>
            <person name="Pesole G."/>
            <person name="Phillippy A.M."/>
            <person name="Ponting C.P."/>
            <person name="Pop M."/>
            <person name="Porcelli D."/>
            <person name="Powell J.R."/>
            <person name="Prohaska S."/>
            <person name="Pruitt K."/>
            <person name="Puig M."/>
            <person name="Quesneville H."/>
            <person name="Ram K.R."/>
            <person name="Rand D."/>
            <person name="Rasmussen M.D."/>
            <person name="Reed L.K."/>
            <person name="Reenan R."/>
            <person name="Reily A."/>
            <person name="Remington K.A."/>
            <person name="Rieger T.T."/>
            <person name="Ritchie M.G."/>
            <person name="Robin C."/>
            <person name="Rogers Y.H."/>
            <person name="Rohde C."/>
            <person name="Rozas J."/>
            <person name="Rubenfield M.J."/>
            <person name="Ruiz A."/>
            <person name="Russo S."/>
            <person name="Salzberg S.L."/>
            <person name="Sanchez-Gracia A."/>
            <person name="Saranga D.J."/>
            <person name="Sato H."/>
            <person name="Schaeffer S.W."/>
            <person name="Schatz M.C."/>
            <person name="Schlenke T."/>
            <person name="Schwartz R."/>
            <person name="Segarra C."/>
            <person name="Singh R.S."/>
            <person name="Sirot L."/>
            <person name="Sirota M."/>
            <person name="Sisneros N.B."/>
            <person name="Smith C.D."/>
            <person name="Smith T.F."/>
            <person name="Spieth J."/>
            <person name="Stage D.E."/>
            <person name="Stark A."/>
            <person name="Stephan W."/>
            <person name="Strausberg R.L."/>
            <person name="Strempel S."/>
            <person name="Sturgill D."/>
            <person name="Sutton G."/>
            <person name="Sutton G.G."/>
            <person name="Tao W."/>
            <person name="Teichmann S."/>
            <person name="Tobari Y.N."/>
            <person name="Tomimura Y."/>
            <person name="Tsolas J.M."/>
            <person name="Valente V.L."/>
            <person name="Venter E."/>
            <person name="Venter J.C."/>
            <person name="Vicario S."/>
            <person name="Vieira F.G."/>
            <person name="Vilella A.J."/>
            <person name="Villasante A."/>
            <person name="Walenz B."/>
            <person name="Wang J."/>
            <person name="Wasserman M."/>
            <person name="Watts T."/>
            <person name="Wilson D."/>
            <person name="Wilson R.K."/>
            <person name="Wing R.A."/>
            <person name="Wolfner M.F."/>
            <person name="Wong A."/>
            <person name="Wong G.K."/>
            <person name="Wu C.I."/>
            <person name="Wu G."/>
            <person name="Yamamoto D."/>
            <person name="Yang H.P."/>
            <person name="Yang S.P."/>
            <person name="Yorke J.A."/>
            <person name="Yoshida K."/>
            <person name="Zdobnov E."/>
            <person name="Zhang P."/>
            <person name="Zhang Y."/>
            <person name="Zimin A.V."/>
            <person name="Baldwin J."/>
            <person name="Abdouelleil A."/>
            <person name="Abdulkadir J."/>
            <person name="Abebe A."/>
            <person name="Abera B."/>
            <person name="Abreu J."/>
            <person name="Acer S.C."/>
            <person name="Aftuck L."/>
            <person name="Alexander A."/>
            <person name="An P."/>
            <person name="Anderson E."/>
            <person name="Anderson S."/>
            <person name="Arachi H."/>
            <person name="Azer M."/>
            <person name="Bachantsang P."/>
            <person name="Barry A."/>
            <person name="Bayul T."/>
            <person name="Berlin A."/>
            <person name="Bessette D."/>
            <person name="Bloom T."/>
            <person name="Blye J."/>
            <person name="Boguslavskiy L."/>
            <person name="Bonnet C."/>
            <person name="Boukhgalter B."/>
            <person name="Bourzgui I."/>
            <person name="Brown A."/>
            <person name="Cahill P."/>
            <person name="Channer S."/>
            <person name="Cheshatsang Y."/>
            <person name="Chuda L."/>
            <person name="Citroen M."/>
            <person name="Collymore A."/>
            <person name="Cooke P."/>
            <person name="Costello M."/>
            <person name="D'Aco K."/>
            <person name="Daza R."/>
            <person name="De Haan G."/>
            <person name="DeGray S."/>
            <person name="DeMaso C."/>
            <person name="Dhargay N."/>
            <person name="Dooley K."/>
            <person name="Dooley E."/>
            <person name="Doricent M."/>
            <person name="Dorje P."/>
            <person name="Dorjee K."/>
            <person name="Dupes A."/>
            <person name="Elong R."/>
            <person name="Falk J."/>
            <person name="Farina A."/>
            <person name="Faro S."/>
            <person name="Ferguson D."/>
            <person name="Fisher S."/>
            <person name="Foley C.D."/>
            <person name="Franke A."/>
            <person name="Friedrich D."/>
            <person name="Gadbois L."/>
            <person name="Gearin G."/>
            <person name="Gearin C.R."/>
            <person name="Giannoukos G."/>
            <person name="Goode T."/>
            <person name="Graham J."/>
            <person name="Grandbois E."/>
            <person name="Grewal S."/>
            <person name="Gyaltsen K."/>
            <person name="Hafez N."/>
            <person name="Hagos B."/>
            <person name="Hall J."/>
            <person name="Henson C."/>
            <person name="Hollinger A."/>
            <person name="Honan T."/>
            <person name="Huard M.D."/>
            <person name="Hughes L."/>
            <person name="Hurhula B."/>
            <person name="Husby M.E."/>
            <person name="Kamat A."/>
            <person name="Kanga B."/>
            <person name="Kashin S."/>
            <person name="Khazanovich D."/>
            <person name="Kisner P."/>
            <person name="Lance K."/>
            <person name="Lara M."/>
            <person name="Lee W."/>
            <person name="Lennon N."/>
            <person name="Letendre F."/>
            <person name="LeVine R."/>
            <person name="Lipovsky A."/>
            <person name="Liu X."/>
            <person name="Liu J."/>
            <person name="Liu S."/>
            <person name="Lokyitsang T."/>
            <person name="Lokyitsang Y."/>
            <person name="Lubonja R."/>
            <person name="Lui A."/>
            <person name="MacDonald P."/>
            <person name="Magnisalis V."/>
            <person name="Maru K."/>
            <person name="Matthews C."/>
            <person name="McCusker W."/>
            <person name="McDonough S."/>
            <person name="Mehta T."/>
            <person name="Meldrim J."/>
            <person name="Meneus L."/>
            <person name="Mihai O."/>
            <person name="Mihalev A."/>
            <person name="Mihova T."/>
            <person name="Mittelman R."/>
            <person name="Mlenga V."/>
            <person name="Montmayeur A."/>
            <person name="Mulrain L."/>
            <person name="Navidi A."/>
            <person name="Naylor J."/>
            <person name="Negash T."/>
            <person name="Nguyen T."/>
            <person name="Nguyen N."/>
            <person name="Nicol R."/>
            <person name="Norbu C."/>
            <person name="Norbu N."/>
            <person name="Novod N."/>
            <person name="O'Neill B."/>
            <person name="Osman S."/>
            <person name="Markiewicz E."/>
            <person name="Oyono O.L."/>
            <person name="Patti C."/>
            <person name="Phunkhang P."/>
            <person name="Pierre F."/>
            <person name="Priest M."/>
            <person name="Raghuraman S."/>
            <person name="Rege F."/>
            <person name="Reyes R."/>
            <person name="Rise C."/>
            <person name="Rogov P."/>
            <person name="Ross K."/>
            <person name="Ryan E."/>
            <person name="Settipalli S."/>
            <person name="Shea T."/>
            <person name="Sherpa N."/>
            <person name="Shi L."/>
            <person name="Shih D."/>
            <person name="Sparrow T."/>
            <person name="Spaulding J."/>
            <person name="Stalker J."/>
            <person name="Stange-Thomann N."/>
            <person name="Stavropoulos S."/>
            <person name="Stone C."/>
            <person name="Strader C."/>
            <person name="Tesfaye S."/>
            <person name="Thomson T."/>
            <person name="Thoulutsang Y."/>
            <person name="Thoulutsang D."/>
            <person name="Topham K."/>
            <person name="Topping I."/>
            <person name="Tsamla T."/>
            <person name="Vassiliev H."/>
            <person name="Vo A."/>
            <person name="Wangchuk T."/>
            <person name="Wangdi T."/>
            <person name="Weiand M."/>
            <person name="Wilkinson J."/>
            <person name="Wilson A."/>
            <person name="Yadav S."/>
            <person name="Young G."/>
            <person name="Yu Q."/>
            <person name="Zembek L."/>
            <person name="Zhong D."/>
            <person name="Zimmer A."/>
            <person name="Zwirko Z."/>
            <person name="Jaffe D.B."/>
            <person name="Alvarez P."/>
            <person name="Brockman W."/>
            <person name="Butler J."/>
            <person name="Chin C."/>
            <person name="Gnerre S."/>
            <person name="Grabherr M."/>
            <person name="Kleber M."/>
            <person name="Mauceli E."/>
            <person name="MacCallum I."/>
        </authorList>
    </citation>
    <scope>NUCLEOTIDE SEQUENCE [LARGE SCALE GENOMIC DNA]</scope>
    <source>
        <strain evidence="4">Tucson 15081-1352.22</strain>
    </source>
</reference>
<gene>
    <name evidence="3" type="primary">Dmoj\GI26737</name>
    <name evidence="3" type="ORF">Dmoj_GI26737</name>
</gene>
<dbReference type="eggNOG" id="KOG4735">
    <property type="taxonomic scope" value="Eukaryota"/>
</dbReference>
<dbReference type="OrthoDB" id="19092at2759"/>
<evidence type="ECO:0000313" key="3">
    <source>
        <dbReference type="EMBL" id="KRG04333.1"/>
    </source>
</evidence>
<evidence type="ECO:0000313" key="4">
    <source>
        <dbReference type="Proteomes" id="UP000009192"/>
    </source>
</evidence>
<feature type="region of interest" description="Disordered" evidence="2">
    <location>
        <begin position="296"/>
        <end position="329"/>
    </location>
</feature>
<feature type="region of interest" description="Disordered" evidence="2">
    <location>
        <begin position="703"/>
        <end position="734"/>
    </location>
</feature>
<dbReference type="InParanoid" id="A0A0Q9X883"/>
<feature type="compositionally biased region" description="Polar residues" evidence="2">
    <location>
        <begin position="444"/>
        <end position="467"/>
    </location>
</feature>
<sequence>MLRTLSNDSTRPQRLIISNGSPTASDSATADDEATTGVASNEISQRQLKEDQSEDRSEVKDQLEYPYEDQTAEKPESTSVEQLIVVKEQLTDEDSPKEQTVEKPGDQAKEDLIKLKEEKLDDQSADLAKEQSKEQLTAVEDQLREDQCIDQSKEQLEEAKELLTNAKDQLKEERLVDQSADQLQKPPKEHLIQVKREDQLEDQLAGVKDQLEESLKDQIEVKAEEQFEDPRKEKSVEKVVKVQIKEEFQTSTVDQSSTQLIESLKNQWDIEKAKQFVKQSGTQVIDQQKEQLIKQIPSEDLKKEEIVDQPVDQSNQPDNQSKQHLFVKTEDQLKQQPVVRIVPIQELEQSSDCSSGELNGPLQSPLVFEADSETEATVAPITTPSVTSTAPSAQFSPGLPSSSRADAQEQLRQKRAKRNALEMHFMPQLLSPRYLDSILEENSETTSTPGDLSRSGSATASNTATDQSKSRPAGPVKVNETFPRSHLDFSRRHKRREEPVALMLETKLIEQSDNLESCTRLQSTLSPQSEDAELVYLSSSSSSSVSDLMELELEEAAALAERTLIDLDTDASKLINRPDNELSSNTSMEPISSSNETETEGECEVETEVDTETEATTAAEQSSSRESTPVNAQSPLPEKATPTVTATATSTATPAATSPTHAVANEGEASKLANSSTATASLAATREAFVRNMDKVRELIEMTRREQSGSGNGNANGNDNGNGNENVNGNGSLPHISELQLSLNQVQAEQKDAWLGVPTQADPQLLVCLSPAQRALAQQQQLQPAADQLLDAHEKFVQRRGYHELSSEQVRAMDEAQLNAEQQQILKTAAKMRELRKTAATAAAAAAGACEER</sequence>
<feature type="region of interest" description="Disordered" evidence="2">
    <location>
        <begin position="442"/>
        <end position="481"/>
    </location>
</feature>
<accession>A0A0Q9X883</accession>
<feature type="compositionally biased region" description="Polar residues" evidence="2">
    <location>
        <begin position="311"/>
        <end position="323"/>
    </location>
</feature>
<feature type="compositionally biased region" description="Acidic residues" evidence="2">
    <location>
        <begin position="597"/>
        <end position="613"/>
    </location>
</feature>
<keyword evidence="4" id="KW-1185">Reference proteome</keyword>
<feature type="compositionally biased region" description="Low complexity" evidence="2">
    <location>
        <begin position="614"/>
        <end position="628"/>
    </location>
</feature>
<feature type="compositionally biased region" description="Polar residues" evidence="2">
    <location>
        <begin position="1"/>
        <end position="20"/>
    </location>
</feature>
<organism evidence="3 4">
    <name type="scientific">Drosophila mojavensis</name>
    <name type="common">Fruit fly</name>
    <dbReference type="NCBI Taxonomy" id="7230"/>
    <lineage>
        <taxon>Eukaryota</taxon>
        <taxon>Metazoa</taxon>
        <taxon>Ecdysozoa</taxon>
        <taxon>Arthropoda</taxon>
        <taxon>Hexapoda</taxon>
        <taxon>Insecta</taxon>
        <taxon>Pterygota</taxon>
        <taxon>Neoptera</taxon>
        <taxon>Endopterygota</taxon>
        <taxon>Diptera</taxon>
        <taxon>Brachycera</taxon>
        <taxon>Muscomorpha</taxon>
        <taxon>Ephydroidea</taxon>
        <taxon>Drosophilidae</taxon>
        <taxon>Drosophila</taxon>
    </lineage>
</organism>
<feature type="region of interest" description="Disordered" evidence="2">
    <location>
        <begin position="349"/>
        <end position="424"/>
    </location>
</feature>
<feature type="region of interest" description="Disordered" evidence="2">
    <location>
        <begin position="575"/>
        <end position="660"/>
    </location>
</feature>
<dbReference type="EMBL" id="CH933808">
    <property type="protein sequence ID" value="KRG04333.1"/>
    <property type="molecule type" value="Genomic_DNA"/>
</dbReference>
<evidence type="ECO:0000256" key="2">
    <source>
        <dbReference type="SAM" id="MobiDB-lite"/>
    </source>
</evidence>
<name>A0A0Q9X883_DROMO</name>
<feature type="compositionally biased region" description="Low complexity" evidence="2">
    <location>
        <begin position="713"/>
        <end position="731"/>
    </location>
</feature>
<feature type="compositionally biased region" description="Polar residues" evidence="2">
    <location>
        <begin position="37"/>
        <end position="46"/>
    </location>
</feature>
<dbReference type="KEGG" id="dmo:Dmoj_GI26737"/>
<feature type="region of interest" description="Disordered" evidence="2">
    <location>
        <begin position="1"/>
        <end position="111"/>
    </location>
</feature>
<dbReference type="AlphaFoldDB" id="A0A0Q9X883"/>
<feature type="compositionally biased region" description="Polar residues" evidence="2">
    <location>
        <begin position="581"/>
        <end position="591"/>
    </location>
</feature>
<feature type="compositionally biased region" description="Basic and acidic residues" evidence="2">
    <location>
        <begin position="47"/>
        <end position="63"/>
    </location>
</feature>
<keyword evidence="1" id="KW-0175">Coiled coil</keyword>
<feature type="compositionally biased region" description="Low complexity" evidence="2">
    <location>
        <begin position="376"/>
        <end position="393"/>
    </location>
</feature>
<feature type="compositionally biased region" description="Basic and acidic residues" evidence="2">
    <location>
        <begin position="94"/>
        <end position="111"/>
    </location>
</feature>
<evidence type="ECO:0000256" key="1">
    <source>
        <dbReference type="SAM" id="Coils"/>
    </source>
</evidence>